<dbReference type="Gene3D" id="3.30.470.20">
    <property type="entry name" value="ATP-grasp fold, B domain"/>
    <property type="match status" value="1"/>
</dbReference>
<reference evidence="3 4" key="1">
    <citation type="journal article" date="2019" name="Microbiol. Resour. Announc.">
        <title>Draft Genome Sequence of the Most Traditional epsilon-Poly-l-Lysine Producer, Streptomyces albulus NBRC14147.</title>
        <authorList>
            <person name="Yamanaka K."/>
            <person name="Hamano Y."/>
        </authorList>
    </citation>
    <scope>NUCLEOTIDE SEQUENCE [LARGE SCALE GENOMIC DNA]</scope>
    <source>
        <strain evidence="3 4">NBRC 14147</strain>
    </source>
</reference>
<dbReference type="InterPro" id="IPR051549">
    <property type="entry name" value="PEP_Utilizing_Enz"/>
</dbReference>
<dbReference type="InterPro" id="IPR008279">
    <property type="entry name" value="PEP-util_enz_mobile_dom"/>
</dbReference>
<name>A0A401QV44_STRNR</name>
<evidence type="ECO:0000259" key="1">
    <source>
        <dbReference type="Pfam" id="PF00391"/>
    </source>
</evidence>
<dbReference type="Pfam" id="PF01326">
    <property type="entry name" value="PPDK_N"/>
    <property type="match status" value="1"/>
</dbReference>
<dbReference type="Gene3D" id="3.30.1490.20">
    <property type="entry name" value="ATP-grasp fold, A domain"/>
    <property type="match status" value="1"/>
</dbReference>
<accession>A0A401QV44</accession>
<dbReference type="GO" id="GO:0016301">
    <property type="term" value="F:kinase activity"/>
    <property type="evidence" value="ECO:0007669"/>
    <property type="project" value="UniProtKB-KW"/>
</dbReference>
<dbReference type="Proteomes" id="UP000288351">
    <property type="component" value="Unassembled WGS sequence"/>
</dbReference>
<dbReference type="Pfam" id="PF00391">
    <property type="entry name" value="PEP-utilizers"/>
    <property type="match status" value="1"/>
</dbReference>
<dbReference type="InterPro" id="IPR036637">
    <property type="entry name" value="Phosphohistidine_dom_sf"/>
</dbReference>
<dbReference type="AlphaFoldDB" id="A0A401QV44"/>
<dbReference type="EMBL" id="BHXC01000006">
    <property type="protein sequence ID" value="GCB89289.1"/>
    <property type="molecule type" value="Genomic_DNA"/>
</dbReference>
<dbReference type="RefSeq" id="WP_016572493.1">
    <property type="nucleotide sequence ID" value="NZ_BHXC01000006.1"/>
</dbReference>
<gene>
    <name evidence="3" type="primary">ppsA_1</name>
    <name evidence="3" type="ORF">SALB_01963</name>
</gene>
<comment type="caution">
    <text evidence="3">The sequence shown here is derived from an EMBL/GenBank/DDBJ whole genome shotgun (WGS) entry which is preliminary data.</text>
</comment>
<keyword evidence="3" id="KW-0808">Transferase</keyword>
<organism evidence="3 4">
    <name type="scientific">Streptomyces noursei</name>
    <name type="common">Streptomyces albulus</name>
    <dbReference type="NCBI Taxonomy" id="1971"/>
    <lineage>
        <taxon>Bacteria</taxon>
        <taxon>Bacillati</taxon>
        <taxon>Actinomycetota</taxon>
        <taxon>Actinomycetes</taxon>
        <taxon>Kitasatosporales</taxon>
        <taxon>Streptomycetaceae</taxon>
        <taxon>Streptomyces</taxon>
    </lineage>
</organism>
<dbReference type="GO" id="GO:0005524">
    <property type="term" value="F:ATP binding"/>
    <property type="evidence" value="ECO:0007669"/>
    <property type="project" value="InterPro"/>
</dbReference>
<evidence type="ECO:0000313" key="3">
    <source>
        <dbReference type="EMBL" id="GCB89289.1"/>
    </source>
</evidence>
<feature type="domain" description="Pyruvate phosphate dikinase AMP/ATP-binding" evidence="2">
    <location>
        <begin position="17"/>
        <end position="338"/>
    </location>
</feature>
<dbReference type="SUPFAM" id="SSF52009">
    <property type="entry name" value="Phosphohistidine domain"/>
    <property type="match status" value="1"/>
</dbReference>
<dbReference type="InterPro" id="IPR013815">
    <property type="entry name" value="ATP_grasp_subdomain_1"/>
</dbReference>
<protein>
    <submittedName>
        <fullName evidence="3">Pyruvate, phosphate dikinase</fullName>
    </submittedName>
</protein>
<dbReference type="Gene3D" id="3.50.30.10">
    <property type="entry name" value="Phosphohistidine domain"/>
    <property type="match status" value="1"/>
</dbReference>
<feature type="domain" description="PEP-utilising enzyme mobile" evidence="1">
    <location>
        <begin position="796"/>
        <end position="867"/>
    </location>
</feature>
<evidence type="ECO:0000313" key="4">
    <source>
        <dbReference type="Proteomes" id="UP000288351"/>
    </source>
</evidence>
<keyword evidence="3" id="KW-0670">Pyruvate</keyword>
<evidence type="ECO:0000259" key="2">
    <source>
        <dbReference type="Pfam" id="PF01326"/>
    </source>
</evidence>
<dbReference type="PANTHER" id="PTHR43615">
    <property type="entry name" value="PHOSPHOENOLPYRUVATE SYNTHASE-RELATED"/>
    <property type="match status" value="1"/>
</dbReference>
<proteinExistence type="predicted"/>
<keyword evidence="3" id="KW-0418">Kinase</keyword>
<dbReference type="SUPFAM" id="SSF56059">
    <property type="entry name" value="Glutathione synthetase ATP-binding domain-like"/>
    <property type="match status" value="1"/>
</dbReference>
<sequence length="870" mass="94368">MPDVVMLRDLRAGDATRAGAKAANLGELMSAGLPVPDGFCLPISVYRTTTAAALGPHLDALTARLADGAADGEIADCARLLRKAILTVDLPSPLLDELARAYRAVRPDGGGVAVRSSGTSEDSATASFAGQYHTELAVDSPEDVVTAVRRCWASLWQVHAIRYRERQRLPHAAAGMAVVVQALVPAESAGVMFTVDPRATTATDGAGDPPPTGRTVIESSWGYGEAVVGGLVTPDRFEVSRAEARVARTQLAHKARMVVPAAGEGEGAGAEARTGTAVVDVPPDRQDAASLTAEQAVALAGHGLAIEAHFGRPQDVEWAVHAGRIAILQARPLTDRAPAPTAPADVRWQSPVDGAWWARISICDSWLPEPLSPLFATTLFPCLVAHWSQNWAGPAAEQLTNPLLPKPMSGTINGFAYLRLDYPMNRYPLRTVKLALNCYRFHLGPLERRWRTVILPRHVARLEAMSRTDLTRLATDDLLRLIAEAQELSGRYWAILGGLAWYWNIGEWLLATAYPRIAKPLKDTGTEVPGHGALLQGFPSKTSETTFALHDLARTEGDDDEAERAFETFLARYGHQVYHLDFVEPTPAEDPSTFRTTIAAYRDGRAADPRERMRTLARRRTSARAQMEAALRPFPLRRGALAALLSWNRRYGQVRDQALFHFTRGWPIMRRAYLELGRRLTTAGGLRSPDDVFFLTGDELHGELRTIGRGQPPKTWDDVVHRRRARRDEQKLLSPPPQVPAEARIFMGKVDVTSVALVGHHTKAEEGAGLHGSPVSPGRVTAPARRVFSVRDFPTFQAGDVLVAPYITPAWSPLLAIAGGVVTDTGGALSHGSIVAREYGIPAVMGTNNATKLIQDGQLVTVDGDLGRVY</sequence>
<dbReference type="InterPro" id="IPR002192">
    <property type="entry name" value="PPDK_AMP/ATP-bd"/>
</dbReference>
<dbReference type="PANTHER" id="PTHR43615:SF1">
    <property type="entry name" value="PPDK_N DOMAIN-CONTAINING PROTEIN"/>
    <property type="match status" value="1"/>
</dbReference>